<dbReference type="Pfam" id="PF10294">
    <property type="entry name" value="Methyltransf_16"/>
    <property type="match status" value="1"/>
</dbReference>
<dbReference type="InterPro" id="IPR029063">
    <property type="entry name" value="SAM-dependent_MTases_sf"/>
</dbReference>
<dbReference type="PANTHER" id="PTHR14614">
    <property type="entry name" value="HEPATOCELLULAR CARCINOMA-ASSOCIATED ANTIGEN"/>
    <property type="match status" value="1"/>
</dbReference>
<proteinExistence type="predicted"/>
<dbReference type="GO" id="GO:0032259">
    <property type="term" value="P:methylation"/>
    <property type="evidence" value="ECO:0007669"/>
    <property type="project" value="UniProtKB-KW"/>
</dbReference>
<reference evidence="1 2" key="1">
    <citation type="journal article" date="2011" name="Int. J. Syst. Evol. Microbiol.">
        <title>Zhongshania antarctica gen. nov., sp. nov. and Zhongshania guokunii sp. nov., gammaproteobacteria respectively isolated from coastal attached (fast) ice and surface seawater of the Antarctic.</title>
        <authorList>
            <person name="Li H.J."/>
            <person name="Zhang X.Y."/>
            <person name="Chen C.X."/>
            <person name="Zhang Y.J."/>
            <person name="Gao Z.M."/>
            <person name="Yu Y."/>
            <person name="Chen X.L."/>
            <person name="Chen B."/>
            <person name="Zhang Y.Z."/>
        </authorList>
    </citation>
    <scope>NUCLEOTIDE SEQUENCE [LARGE SCALE GENOMIC DNA]</scope>
    <source>
        <strain evidence="1 2">R06B22</strain>
    </source>
</reference>
<dbReference type="CDD" id="cd02440">
    <property type="entry name" value="AdoMet_MTases"/>
    <property type="match status" value="1"/>
</dbReference>
<keyword evidence="2" id="KW-1185">Reference proteome</keyword>
<dbReference type="InterPro" id="IPR019410">
    <property type="entry name" value="Methyltransf_16"/>
</dbReference>
<dbReference type="SUPFAM" id="SSF53335">
    <property type="entry name" value="S-adenosyl-L-methionine-dependent methyltransferases"/>
    <property type="match status" value="1"/>
</dbReference>
<comment type="caution">
    <text evidence="1">The sequence shown here is derived from an EMBL/GenBank/DDBJ whole genome shotgun (WGS) entry which is preliminary data.</text>
</comment>
<accession>A0ABV3TVK5</accession>
<dbReference type="RefSeq" id="WP_368375355.1">
    <property type="nucleotide sequence ID" value="NZ_JBFRYB010000001.1"/>
</dbReference>
<gene>
    <name evidence="1" type="ORF">AB4875_07095</name>
</gene>
<dbReference type="GO" id="GO:0008168">
    <property type="term" value="F:methyltransferase activity"/>
    <property type="evidence" value="ECO:0007669"/>
    <property type="project" value="UniProtKB-KW"/>
</dbReference>
<dbReference type="EMBL" id="JBFRYB010000001">
    <property type="protein sequence ID" value="MEX1665249.1"/>
    <property type="molecule type" value="Genomic_DNA"/>
</dbReference>
<dbReference type="Proteomes" id="UP001557484">
    <property type="component" value="Unassembled WGS sequence"/>
</dbReference>
<dbReference type="Gene3D" id="3.40.50.150">
    <property type="entry name" value="Vaccinia Virus protein VP39"/>
    <property type="match status" value="1"/>
</dbReference>
<name>A0ABV3TVK5_9GAMM</name>
<evidence type="ECO:0000313" key="1">
    <source>
        <dbReference type="EMBL" id="MEX1665249.1"/>
    </source>
</evidence>
<organism evidence="1 2">
    <name type="scientific">Zhongshania arctica</name>
    <dbReference type="NCBI Taxonomy" id="3238302"/>
    <lineage>
        <taxon>Bacteria</taxon>
        <taxon>Pseudomonadati</taxon>
        <taxon>Pseudomonadota</taxon>
        <taxon>Gammaproteobacteria</taxon>
        <taxon>Cellvibrionales</taxon>
        <taxon>Spongiibacteraceae</taxon>
        <taxon>Zhongshania</taxon>
    </lineage>
</organism>
<keyword evidence="1" id="KW-0489">Methyltransferase</keyword>
<sequence length="221" mass="24701">MESIRLRYQTIDVSGFDIHVRSLRDNQQFADTLGEAEALGISSAQWPLFGVLWDSGAVLANEMAGFEIAGKRILEVGCGMALSSLLLNARHADITATDIHPEAGNFLIENVRLNSGAKIPYLRADWKDITDGLGKFDVIIGADILYEREHISLLSDFIERHAKPCCEVIMVDPARFNHAAFSKRMVTLGYVHSQHKPDTSSFLNAEFRGQVLRYQRTKPQI</sequence>
<protein>
    <submittedName>
        <fullName evidence="1">Methyltransferase</fullName>
    </submittedName>
</protein>
<keyword evidence="1" id="KW-0808">Transferase</keyword>
<evidence type="ECO:0000313" key="2">
    <source>
        <dbReference type="Proteomes" id="UP001557484"/>
    </source>
</evidence>